<dbReference type="EMBL" id="CP003746">
    <property type="protein sequence ID" value="AFU98133.1"/>
    <property type="molecule type" value="Genomic_DNA"/>
</dbReference>
<dbReference type="AlphaFoldDB" id="K4KJF7"/>
<dbReference type="Proteomes" id="UP000000466">
    <property type="component" value="Chromosome"/>
</dbReference>
<dbReference type="HOGENOM" id="CLU_1244637_0_0_6"/>
<evidence type="ECO:0000313" key="1">
    <source>
        <dbReference type="EMBL" id="AFU98133.1"/>
    </source>
</evidence>
<dbReference type="OrthoDB" id="7056690at2"/>
<sequence length="222" mass="24742">MTFTGLPSALFYFVIGAIVLTGCAGKVTVQGEFPTPLVDQHDLRIGVVNNPRFQTFQYEEKSKDRLKWTIGTGGAQQKLLDTLLTAMFREVTPLADLPETNTPADVDLVILPRIREFQYAMPRETKVNIFEVWIKYSIQVYTNEGAMLADWVMPAYGKTPTAFLKSEDDALNQAVIMALRDAGASFITGFERVPEIRAWLDTPRQAKAPLPANDNAPQESAE</sequence>
<evidence type="ECO:0000313" key="2">
    <source>
        <dbReference type="Proteomes" id="UP000000466"/>
    </source>
</evidence>
<keyword evidence="2" id="KW-1185">Reference proteome</keyword>
<dbReference type="STRING" id="1117647.M5M_04630"/>
<accession>K4KJF7</accession>
<dbReference type="KEGG" id="saga:M5M_04630"/>
<reference evidence="1 2" key="1">
    <citation type="journal article" date="2013" name="Genome Announc.">
        <title>Complete genome sequence of Simiduia agarivorans SA1(T), a marine bacterium able to degrade a variety of polysaccharides.</title>
        <authorList>
            <person name="Lin S.Y."/>
            <person name="Shieh W.Y."/>
            <person name="Chen J.S."/>
            <person name="Tang S.L."/>
        </authorList>
    </citation>
    <scope>NUCLEOTIDE SEQUENCE [LARGE SCALE GENOMIC DNA]</scope>
    <source>
        <strain evidence="2">DSM 21679 / JCM 13881 / BCRC 17597 / SA1</strain>
    </source>
</reference>
<dbReference type="eggNOG" id="ENOG5031I7F">
    <property type="taxonomic scope" value="Bacteria"/>
</dbReference>
<name>K4KJF7_SIMAS</name>
<protein>
    <recommendedName>
        <fullName evidence="3">Lipoprotein</fullName>
    </recommendedName>
</protein>
<gene>
    <name evidence="1" type="ordered locus">M5M_04630</name>
</gene>
<proteinExistence type="predicted"/>
<evidence type="ECO:0008006" key="3">
    <source>
        <dbReference type="Google" id="ProtNLM"/>
    </source>
</evidence>
<organism evidence="1 2">
    <name type="scientific">Simiduia agarivorans (strain DSM 21679 / JCM 13881 / BCRC 17597 / SA1)</name>
    <dbReference type="NCBI Taxonomy" id="1117647"/>
    <lineage>
        <taxon>Bacteria</taxon>
        <taxon>Pseudomonadati</taxon>
        <taxon>Pseudomonadota</taxon>
        <taxon>Gammaproteobacteria</taxon>
        <taxon>Cellvibrionales</taxon>
        <taxon>Cellvibrionaceae</taxon>
        <taxon>Simiduia</taxon>
    </lineage>
</organism>
<dbReference type="RefSeq" id="WP_015046306.1">
    <property type="nucleotide sequence ID" value="NC_018868.3"/>
</dbReference>